<name>A0ACC7NAT3_9BURK</name>
<accession>A0ACC7NAT3</accession>
<organism evidence="1 2">
    <name type="scientific">Paraburkholderia rhynchosiae</name>
    <dbReference type="NCBI Taxonomy" id="487049"/>
    <lineage>
        <taxon>Bacteria</taxon>
        <taxon>Pseudomonadati</taxon>
        <taxon>Pseudomonadota</taxon>
        <taxon>Betaproteobacteria</taxon>
        <taxon>Burkholderiales</taxon>
        <taxon>Burkholderiaceae</taxon>
        <taxon>Paraburkholderia</taxon>
    </lineage>
</organism>
<dbReference type="EMBL" id="JAQQDW010000018">
    <property type="protein sequence ID" value="MFM0104125.1"/>
    <property type="molecule type" value="Genomic_DNA"/>
</dbReference>
<comment type="caution">
    <text evidence="1">The sequence shown here is derived from an EMBL/GenBank/DDBJ whole genome shotgun (WGS) entry which is preliminary data.</text>
</comment>
<keyword evidence="2" id="KW-1185">Reference proteome</keyword>
<sequence length="264" mass="28959">MNDALIGCTGFVGSTLLKQKHFDAQFRSTNIEQIRGSSFDLVVGAGAPAQKWIANAQPEVDREKIEGLIDHLSTVQCDTFVLISTVDVFKNPLGVDENTPVDEDGLHAYGLHRRLLEKFVETRFPNHLIVRLPGLVGPGLRKNVIFDFLNDNNLHTIDSRGSFQFYPMVNLWHDIQTALAAGLKLVHLTAEPITVAEVSQAGFGKPFEQATVAHPASYDFRTVHAGLFGATGPYQYSKRETTQAVRAYAQSEPLKATGEAAGRA</sequence>
<dbReference type="Proteomes" id="UP001629235">
    <property type="component" value="Unassembled WGS sequence"/>
</dbReference>
<protein>
    <submittedName>
        <fullName evidence="1">Pyridine nucleotide transhydrogenase</fullName>
    </submittedName>
</protein>
<evidence type="ECO:0000313" key="1">
    <source>
        <dbReference type="EMBL" id="MFM0104125.1"/>
    </source>
</evidence>
<proteinExistence type="predicted"/>
<reference evidence="1 2" key="1">
    <citation type="journal article" date="2024" name="Chem. Sci.">
        <title>Discovery of megapolipeptins by genome mining of a Burkholderiales bacteria collection.</title>
        <authorList>
            <person name="Paulo B.S."/>
            <person name="Recchia M.J.J."/>
            <person name="Lee S."/>
            <person name="Fergusson C.H."/>
            <person name="Romanowski S.B."/>
            <person name="Hernandez A."/>
            <person name="Krull N."/>
            <person name="Liu D.Y."/>
            <person name="Cavanagh H."/>
            <person name="Bos A."/>
            <person name="Gray C.A."/>
            <person name="Murphy B.T."/>
            <person name="Linington R.G."/>
            <person name="Eustaquio A.S."/>
        </authorList>
    </citation>
    <scope>NUCLEOTIDE SEQUENCE [LARGE SCALE GENOMIC DNA]</scope>
    <source>
        <strain evidence="1 2">RL18-126-BIB-B</strain>
    </source>
</reference>
<evidence type="ECO:0000313" key="2">
    <source>
        <dbReference type="Proteomes" id="UP001629235"/>
    </source>
</evidence>
<gene>
    <name evidence="1" type="ORF">PQR01_11720</name>
</gene>